<gene>
    <name evidence="4" type="ORF">DWB68_15615</name>
</gene>
<dbReference type="AlphaFoldDB" id="A0A399J642"/>
<sequence length="244" mass="25531">MPEQSISPTAPVTTGAVGVLFDLDDTLVDLRTAMREALLSAAAPELRGLEDGELAAFAEHFSVDAAGYYDAYVRGELDFDTQRHLRLGEALAVFGREPAQDVASFSSAFEEAVVRGWRAFDDVLPVLDALDELGVPYGVVTNNVEAYQRAKLAKSGLGRIGVVIGSDTAGAPKPDPRSYLAGVAALGTDPATTLMVGDNPGHDVEGARAAGLPALLVDRWGRHPEHDGAPGLGAALAWARAQVG</sequence>
<dbReference type="SUPFAM" id="SSF56784">
    <property type="entry name" value="HAD-like"/>
    <property type="match status" value="1"/>
</dbReference>
<dbReference type="PANTHER" id="PTHR46470">
    <property type="entry name" value="N-ACYLNEURAMINATE-9-PHOSPHATASE"/>
    <property type="match status" value="1"/>
</dbReference>
<evidence type="ECO:0000256" key="3">
    <source>
        <dbReference type="ARBA" id="ARBA00022842"/>
    </source>
</evidence>
<dbReference type="InterPro" id="IPR023214">
    <property type="entry name" value="HAD_sf"/>
</dbReference>
<evidence type="ECO:0000256" key="2">
    <source>
        <dbReference type="ARBA" id="ARBA00022801"/>
    </source>
</evidence>
<dbReference type="InterPro" id="IPR006439">
    <property type="entry name" value="HAD-SF_hydro_IA"/>
</dbReference>
<dbReference type="PANTHER" id="PTHR46470:SF4">
    <property type="entry name" value="5-AMINO-6-(5-PHOSPHO-D-RIBITYLAMINO)URACIL PHOSPHATASE YIGB"/>
    <property type="match status" value="1"/>
</dbReference>
<dbReference type="Pfam" id="PF00702">
    <property type="entry name" value="Hydrolase"/>
    <property type="match status" value="1"/>
</dbReference>
<keyword evidence="3" id="KW-0460">Magnesium</keyword>
<dbReference type="GO" id="GO:0016787">
    <property type="term" value="F:hydrolase activity"/>
    <property type="evidence" value="ECO:0007669"/>
    <property type="project" value="UniProtKB-KW"/>
</dbReference>
<evidence type="ECO:0000313" key="4">
    <source>
        <dbReference type="EMBL" id="RII40881.1"/>
    </source>
</evidence>
<dbReference type="GO" id="GO:0044281">
    <property type="term" value="P:small molecule metabolic process"/>
    <property type="evidence" value="ECO:0007669"/>
    <property type="project" value="UniProtKB-ARBA"/>
</dbReference>
<dbReference type="InterPro" id="IPR036412">
    <property type="entry name" value="HAD-like_sf"/>
</dbReference>
<comment type="cofactor">
    <cofactor evidence="1">
        <name>Mg(2+)</name>
        <dbReference type="ChEBI" id="CHEBI:18420"/>
    </cofactor>
</comment>
<protein>
    <submittedName>
        <fullName evidence="4">HAD family hydrolase</fullName>
    </submittedName>
</protein>
<accession>A0A399J642</accession>
<dbReference type="InterPro" id="IPR051400">
    <property type="entry name" value="HAD-like_hydrolase"/>
</dbReference>
<dbReference type="PRINTS" id="PR00413">
    <property type="entry name" value="HADHALOGNASE"/>
</dbReference>
<keyword evidence="2 4" id="KW-0378">Hydrolase</keyword>
<proteinExistence type="predicted"/>
<reference evidence="4 5" key="1">
    <citation type="submission" date="2018-07" db="EMBL/GenBank/DDBJ databases">
        <title>Arthrobacter sp. nov., isolated from raw cow's milk with high bacterial count.</title>
        <authorList>
            <person name="Hahne J."/>
            <person name="Isele D."/>
            <person name="Lipski A."/>
        </authorList>
    </citation>
    <scope>NUCLEOTIDE SEQUENCE [LARGE SCALE GENOMIC DNA]</scope>
    <source>
        <strain evidence="4 5">JZ R-35</strain>
    </source>
</reference>
<evidence type="ECO:0000313" key="5">
    <source>
        <dbReference type="Proteomes" id="UP000265419"/>
    </source>
</evidence>
<dbReference type="NCBIfam" id="TIGR01549">
    <property type="entry name" value="HAD-SF-IA-v1"/>
    <property type="match status" value="1"/>
</dbReference>
<dbReference type="EMBL" id="QQXK01000056">
    <property type="protein sequence ID" value="RII40881.1"/>
    <property type="molecule type" value="Genomic_DNA"/>
</dbReference>
<dbReference type="Proteomes" id="UP000265419">
    <property type="component" value="Unassembled WGS sequence"/>
</dbReference>
<dbReference type="SFLD" id="SFLDS00003">
    <property type="entry name" value="Haloacid_Dehalogenase"/>
    <property type="match status" value="1"/>
</dbReference>
<dbReference type="SFLD" id="SFLDG01129">
    <property type="entry name" value="C1.5:_HAD__Beta-PGM__Phosphata"/>
    <property type="match status" value="1"/>
</dbReference>
<organism evidence="4 5">
    <name type="scientific">Galactobacter valiniphilus</name>
    <dbReference type="NCBI Taxonomy" id="2676122"/>
    <lineage>
        <taxon>Bacteria</taxon>
        <taxon>Bacillati</taxon>
        <taxon>Actinomycetota</taxon>
        <taxon>Actinomycetes</taxon>
        <taxon>Micrococcales</taxon>
        <taxon>Micrococcaceae</taxon>
        <taxon>Galactobacter</taxon>
    </lineage>
</organism>
<comment type="caution">
    <text evidence="4">The sequence shown here is derived from an EMBL/GenBank/DDBJ whole genome shotgun (WGS) entry which is preliminary data.</text>
</comment>
<name>A0A399J642_9MICC</name>
<keyword evidence="5" id="KW-1185">Reference proteome</keyword>
<evidence type="ECO:0000256" key="1">
    <source>
        <dbReference type="ARBA" id="ARBA00001946"/>
    </source>
</evidence>
<dbReference type="Gene3D" id="1.20.120.1600">
    <property type="match status" value="1"/>
</dbReference>
<dbReference type="RefSeq" id="WP_119426032.1">
    <property type="nucleotide sequence ID" value="NZ_QQXK01000056.1"/>
</dbReference>
<dbReference type="Gene3D" id="3.40.50.1000">
    <property type="entry name" value="HAD superfamily/HAD-like"/>
    <property type="match status" value="1"/>
</dbReference>